<dbReference type="InterPro" id="IPR014032">
    <property type="entry name" value="Peptidase_A24A_bac"/>
</dbReference>
<feature type="transmembrane region" description="Helical" evidence="3">
    <location>
        <begin position="190"/>
        <end position="209"/>
    </location>
</feature>
<evidence type="ECO:0000313" key="6">
    <source>
        <dbReference type="Proteomes" id="UP000244081"/>
    </source>
</evidence>
<feature type="transmembrane region" description="Helical" evidence="3">
    <location>
        <begin position="30"/>
        <end position="52"/>
    </location>
</feature>
<dbReference type="GO" id="GO:0004190">
    <property type="term" value="F:aspartic-type endopeptidase activity"/>
    <property type="evidence" value="ECO:0007669"/>
    <property type="project" value="InterPro"/>
</dbReference>
<keyword evidence="3" id="KW-0472">Membrane</keyword>
<dbReference type="Pfam" id="PF01478">
    <property type="entry name" value="Peptidase_A24"/>
    <property type="match status" value="1"/>
</dbReference>
<dbReference type="EMBL" id="QAYG01000003">
    <property type="protein sequence ID" value="PTW61050.1"/>
    <property type="molecule type" value="Genomic_DNA"/>
</dbReference>
<dbReference type="InterPro" id="IPR050882">
    <property type="entry name" value="Prepilin_peptidase/N-MTase"/>
</dbReference>
<evidence type="ECO:0000259" key="4">
    <source>
        <dbReference type="Pfam" id="PF01478"/>
    </source>
</evidence>
<evidence type="ECO:0000256" key="2">
    <source>
        <dbReference type="RuleBase" id="RU003793"/>
    </source>
</evidence>
<keyword evidence="5" id="KW-0489">Methyltransferase</keyword>
<feature type="domain" description="Prepilin type IV endopeptidase peptidase" evidence="4">
    <location>
        <begin position="65"/>
        <end position="171"/>
    </location>
</feature>
<keyword evidence="6" id="KW-1185">Reference proteome</keyword>
<proteinExistence type="inferred from homology"/>
<dbReference type="GO" id="GO:0006465">
    <property type="term" value="P:signal peptide processing"/>
    <property type="evidence" value="ECO:0007669"/>
    <property type="project" value="TreeGrafter"/>
</dbReference>
<dbReference type="OrthoDB" id="9789291at2"/>
<dbReference type="PANTHER" id="PTHR30487">
    <property type="entry name" value="TYPE 4 PREPILIN-LIKE PROTEINS LEADER PEPTIDE-PROCESSING ENZYME"/>
    <property type="match status" value="1"/>
</dbReference>
<protein>
    <submittedName>
        <fullName evidence="5">Leader peptidase (Prepilin peptidase)/N-methyltransferase</fullName>
    </submittedName>
</protein>
<comment type="caution">
    <text evidence="5">The sequence shown here is derived from an EMBL/GenBank/DDBJ whole genome shotgun (WGS) entry which is preliminary data.</text>
</comment>
<dbReference type="PANTHER" id="PTHR30487:SF0">
    <property type="entry name" value="PREPILIN LEADER PEPTIDASE_N-METHYLTRANSFERASE-RELATED"/>
    <property type="match status" value="1"/>
</dbReference>
<feature type="transmembrane region" description="Helical" evidence="3">
    <location>
        <begin position="134"/>
        <end position="153"/>
    </location>
</feature>
<sequence>MTIDQRRFIAEPDVREHVHGPMRHGHRRRWMVTALVFFALAVAIGALGWVMFGAMPAQVVLASMVLAIPLAWGAAVDWHDFIVPDRVSLGLIPLGLGMTWLVNPAVLSAHIVAALAGGLLLWVVAQGYRRFRGVAGLGLGDVKLLAAAGAWLGPEGLPGVLLIGSLAAIAALLVRRGLTGPRALRGRIAFAPYLALGIWVTWIFGSITWGA</sequence>
<dbReference type="InterPro" id="IPR000045">
    <property type="entry name" value="Prepilin_IV_endopep_pep"/>
</dbReference>
<dbReference type="AlphaFoldDB" id="A0A2T5VBD1"/>
<feature type="transmembrane region" description="Helical" evidence="3">
    <location>
        <begin position="58"/>
        <end position="76"/>
    </location>
</feature>
<comment type="similarity">
    <text evidence="1 2">Belongs to the peptidase A24 family.</text>
</comment>
<name>A0A2T5VBD1_9HYPH</name>
<keyword evidence="3" id="KW-0812">Transmembrane</keyword>
<dbReference type="Proteomes" id="UP000244081">
    <property type="component" value="Unassembled WGS sequence"/>
</dbReference>
<organism evidence="5 6">
    <name type="scientific">Breoghania corrubedonensis</name>
    <dbReference type="NCBI Taxonomy" id="665038"/>
    <lineage>
        <taxon>Bacteria</taxon>
        <taxon>Pseudomonadati</taxon>
        <taxon>Pseudomonadota</taxon>
        <taxon>Alphaproteobacteria</taxon>
        <taxon>Hyphomicrobiales</taxon>
        <taxon>Stappiaceae</taxon>
        <taxon>Breoghania</taxon>
    </lineage>
</organism>
<evidence type="ECO:0000256" key="1">
    <source>
        <dbReference type="ARBA" id="ARBA00005801"/>
    </source>
</evidence>
<feature type="transmembrane region" description="Helical" evidence="3">
    <location>
        <begin position="159"/>
        <end position="178"/>
    </location>
</feature>
<keyword evidence="3" id="KW-1133">Transmembrane helix</keyword>
<feature type="transmembrane region" description="Helical" evidence="3">
    <location>
        <begin position="107"/>
        <end position="125"/>
    </location>
</feature>
<evidence type="ECO:0000313" key="5">
    <source>
        <dbReference type="EMBL" id="PTW61050.1"/>
    </source>
</evidence>
<evidence type="ECO:0000256" key="3">
    <source>
        <dbReference type="SAM" id="Phobius"/>
    </source>
</evidence>
<keyword evidence="5" id="KW-0808">Transferase</keyword>
<dbReference type="PRINTS" id="PR00864">
    <property type="entry name" value="PREPILNPTASE"/>
</dbReference>
<gene>
    <name evidence="5" type="ORF">C8N35_103232</name>
</gene>
<dbReference type="GO" id="GO:0005886">
    <property type="term" value="C:plasma membrane"/>
    <property type="evidence" value="ECO:0007669"/>
    <property type="project" value="TreeGrafter"/>
</dbReference>
<reference evidence="5 6" key="1">
    <citation type="submission" date="2018-04" db="EMBL/GenBank/DDBJ databases">
        <title>Genomic Encyclopedia of Archaeal and Bacterial Type Strains, Phase II (KMG-II): from individual species to whole genera.</title>
        <authorList>
            <person name="Goeker M."/>
        </authorList>
    </citation>
    <scope>NUCLEOTIDE SEQUENCE [LARGE SCALE GENOMIC DNA]</scope>
    <source>
        <strain evidence="5 6">DSM 23382</strain>
    </source>
</reference>
<dbReference type="GO" id="GO:0032259">
    <property type="term" value="P:methylation"/>
    <property type="evidence" value="ECO:0007669"/>
    <property type="project" value="UniProtKB-KW"/>
</dbReference>
<accession>A0A2T5VBD1</accession>
<dbReference type="GO" id="GO:0008168">
    <property type="term" value="F:methyltransferase activity"/>
    <property type="evidence" value="ECO:0007669"/>
    <property type="project" value="UniProtKB-KW"/>
</dbReference>
<dbReference type="Gene3D" id="1.20.120.1220">
    <property type="match status" value="1"/>
</dbReference>